<reference evidence="1" key="1">
    <citation type="submission" date="2020-10" db="EMBL/GenBank/DDBJ databases">
        <authorList>
            <person name="Hahn C.J."/>
            <person name="Laso-Perez R."/>
            <person name="Vulcano F."/>
            <person name="Vaziourakis K.-M."/>
            <person name="Stokke R."/>
            <person name="Steen I.H."/>
            <person name="Teske A."/>
            <person name="Boetius A."/>
            <person name="Liebeke M."/>
            <person name="Amann R."/>
            <person name="Knittel K."/>
        </authorList>
    </citation>
    <scope>NUCLEOTIDE SEQUENCE</scope>
    <source>
        <strain evidence="1">Gfbio:e3339647-f889-4370-9287-4fb5cb688e4c:AG394J04_GoMArc1</strain>
    </source>
</reference>
<organism evidence="1 2">
    <name type="scientific">Candidatus Argoarchaeum ethanivorans</name>
    <dbReference type="NCBI Taxonomy" id="2608793"/>
    <lineage>
        <taxon>Archaea</taxon>
        <taxon>Methanobacteriati</taxon>
        <taxon>Methanobacteriota</taxon>
        <taxon>Stenosarchaea group</taxon>
        <taxon>Methanomicrobia</taxon>
        <taxon>Methanosarcinales</taxon>
        <taxon>Methanosarcinales incertae sedis</taxon>
        <taxon>GOM Arc I cluster</taxon>
        <taxon>Candidatus Argoarchaeum</taxon>
    </lineage>
</organism>
<sequence>MYSSPQTNVMGWLNANRIVIYVDKTEEALNKTILS</sequence>
<dbReference type="Proteomes" id="UP000603056">
    <property type="component" value="Unassembled WGS sequence"/>
</dbReference>
<dbReference type="EMBL" id="CAJHIP010000012">
    <property type="protein sequence ID" value="CAD6492845.1"/>
    <property type="molecule type" value="Genomic_DNA"/>
</dbReference>
<gene>
    <name evidence="1" type="ORF">FFODKBPE_00380</name>
</gene>
<name>A0A811TDL3_9EURY</name>
<comment type="caution">
    <text evidence="1">The sequence shown here is derived from an EMBL/GenBank/DDBJ whole genome shotgun (WGS) entry which is preliminary data.</text>
</comment>
<evidence type="ECO:0000313" key="2">
    <source>
        <dbReference type="Proteomes" id="UP000603056"/>
    </source>
</evidence>
<protein>
    <submittedName>
        <fullName evidence="1">Uncharacterized protein</fullName>
    </submittedName>
</protein>
<dbReference type="AlphaFoldDB" id="A0A811TDL3"/>
<accession>A0A811TDL3</accession>
<proteinExistence type="predicted"/>
<evidence type="ECO:0000313" key="1">
    <source>
        <dbReference type="EMBL" id="CAD6492845.1"/>
    </source>
</evidence>